<evidence type="ECO:0008006" key="5">
    <source>
        <dbReference type="Google" id="ProtNLM"/>
    </source>
</evidence>
<dbReference type="EMBL" id="MTYJ01001332">
    <property type="protein sequence ID" value="OWA55715.1"/>
    <property type="molecule type" value="Genomic_DNA"/>
</dbReference>
<evidence type="ECO:0000313" key="3">
    <source>
        <dbReference type="EMBL" id="OWA55715.1"/>
    </source>
</evidence>
<accession>A0A9X6RQA8</accession>
<dbReference type="Proteomes" id="UP000192578">
    <property type="component" value="Unassembled WGS sequence"/>
</dbReference>
<name>A0A9X6RQA8_HYPEX</name>
<evidence type="ECO:0000256" key="1">
    <source>
        <dbReference type="SAM" id="MobiDB-lite"/>
    </source>
</evidence>
<comment type="caution">
    <text evidence="3">The sequence shown here is derived from an EMBL/GenBank/DDBJ whole genome shotgun (WGS) entry which is preliminary data.</text>
</comment>
<evidence type="ECO:0000256" key="2">
    <source>
        <dbReference type="SAM" id="SignalP"/>
    </source>
</evidence>
<proteinExistence type="predicted"/>
<feature type="region of interest" description="Disordered" evidence="1">
    <location>
        <begin position="66"/>
        <end position="93"/>
    </location>
</feature>
<keyword evidence="4" id="KW-1185">Reference proteome</keyword>
<organism evidence="3 4">
    <name type="scientific">Hypsibius exemplaris</name>
    <name type="common">Freshwater tardigrade</name>
    <dbReference type="NCBI Taxonomy" id="2072580"/>
    <lineage>
        <taxon>Eukaryota</taxon>
        <taxon>Metazoa</taxon>
        <taxon>Ecdysozoa</taxon>
        <taxon>Tardigrada</taxon>
        <taxon>Eutardigrada</taxon>
        <taxon>Parachela</taxon>
        <taxon>Hypsibioidea</taxon>
        <taxon>Hypsibiidae</taxon>
        <taxon>Hypsibius</taxon>
    </lineage>
</organism>
<feature type="signal peptide" evidence="2">
    <location>
        <begin position="1"/>
        <end position="26"/>
    </location>
</feature>
<reference evidence="4" key="1">
    <citation type="submission" date="2017-01" db="EMBL/GenBank/DDBJ databases">
        <title>Comparative genomics of anhydrobiosis in the tardigrade Hypsibius dujardini.</title>
        <authorList>
            <person name="Yoshida Y."/>
            <person name="Koutsovoulos G."/>
            <person name="Laetsch D."/>
            <person name="Stevens L."/>
            <person name="Kumar S."/>
            <person name="Horikawa D."/>
            <person name="Ishino K."/>
            <person name="Komine S."/>
            <person name="Tomita M."/>
            <person name="Blaxter M."/>
            <person name="Arakawa K."/>
        </authorList>
    </citation>
    <scope>NUCLEOTIDE SEQUENCE [LARGE SCALE GENOMIC DNA]</scope>
    <source>
        <strain evidence="4">Z151</strain>
    </source>
</reference>
<evidence type="ECO:0000313" key="4">
    <source>
        <dbReference type="Proteomes" id="UP000192578"/>
    </source>
</evidence>
<feature type="chain" id="PRO_5040910391" description="Secreted protein" evidence="2">
    <location>
        <begin position="27"/>
        <end position="93"/>
    </location>
</feature>
<gene>
    <name evidence="3" type="ORF">BV898_20103</name>
</gene>
<dbReference type="AlphaFoldDB" id="A0A9X6RQA8"/>
<keyword evidence="2" id="KW-0732">Signal</keyword>
<feature type="non-terminal residue" evidence="3">
    <location>
        <position position="1"/>
    </location>
</feature>
<sequence length="93" mass="9920">RSCMTSGFSVVVFLAVADILLETVLFSVDIPEEVVLLVPVATVVLAVQDGDGVVLRLTKLPVTSTKVVTGSSTEPNNAESSSRTARRDRTRCE</sequence>
<protein>
    <recommendedName>
        <fullName evidence="5">Secreted protein</fullName>
    </recommendedName>
</protein>